<dbReference type="Gene3D" id="3.40.50.720">
    <property type="entry name" value="NAD(P)-binding Rossmann-like Domain"/>
    <property type="match status" value="1"/>
</dbReference>
<dbReference type="RefSeq" id="WP_089840467.1">
    <property type="nucleotide sequence ID" value="NZ_FOZL01000001.1"/>
</dbReference>
<dbReference type="Pfam" id="PF01408">
    <property type="entry name" value="GFO_IDH_MocA"/>
    <property type="match status" value="1"/>
</dbReference>
<feature type="domain" description="Gfo/Idh/MocA-like oxidoreductase N-terminal" evidence="3">
    <location>
        <begin position="23"/>
        <end position="144"/>
    </location>
</feature>
<dbReference type="EMBL" id="FOZL01000001">
    <property type="protein sequence ID" value="SFS17491.1"/>
    <property type="molecule type" value="Genomic_DNA"/>
</dbReference>
<dbReference type="STRING" id="474950.SAMN05421771_3173"/>
<dbReference type="SUPFAM" id="SSF55347">
    <property type="entry name" value="Glyceraldehyde-3-phosphate dehydrogenase-like, C-terminal domain"/>
    <property type="match status" value="1"/>
</dbReference>
<protein>
    <submittedName>
        <fullName evidence="5">Predicted dehydrogenase</fullName>
    </submittedName>
</protein>
<gene>
    <name evidence="5" type="ORF">SAMN05421771_3173</name>
</gene>
<dbReference type="InterPro" id="IPR036291">
    <property type="entry name" value="NAD(P)-bd_dom_sf"/>
</dbReference>
<feature type="chain" id="PRO_5011510782" evidence="2">
    <location>
        <begin position="21"/>
        <end position="365"/>
    </location>
</feature>
<dbReference type="OrthoDB" id="9815825at2"/>
<evidence type="ECO:0000256" key="2">
    <source>
        <dbReference type="SAM" id="SignalP"/>
    </source>
</evidence>
<name>A0A1I6MPE9_9BACT</name>
<dbReference type="InterPro" id="IPR050463">
    <property type="entry name" value="Gfo/Idh/MocA_oxidrdct_glycsds"/>
</dbReference>
<dbReference type="InterPro" id="IPR000683">
    <property type="entry name" value="Gfo/Idh/MocA-like_OxRdtase_N"/>
</dbReference>
<accession>A0A1I6MPE9</accession>
<dbReference type="Proteomes" id="UP000199024">
    <property type="component" value="Unassembled WGS sequence"/>
</dbReference>
<dbReference type="AlphaFoldDB" id="A0A1I6MPE9"/>
<dbReference type="GO" id="GO:0000166">
    <property type="term" value="F:nucleotide binding"/>
    <property type="evidence" value="ECO:0007669"/>
    <property type="project" value="InterPro"/>
</dbReference>
<dbReference type="GO" id="GO:0016491">
    <property type="term" value="F:oxidoreductase activity"/>
    <property type="evidence" value="ECO:0007669"/>
    <property type="project" value="UniProtKB-KW"/>
</dbReference>
<dbReference type="InterPro" id="IPR055170">
    <property type="entry name" value="GFO_IDH_MocA-like_dom"/>
</dbReference>
<organism evidence="5 6">
    <name type="scientific">Granulicella pectinivorans</name>
    <dbReference type="NCBI Taxonomy" id="474950"/>
    <lineage>
        <taxon>Bacteria</taxon>
        <taxon>Pseudomonadati</taxon>
        <taxon>Acidobacteriota</taxon>
        <taxon>Terriglobia</taxon>
        <taxon>Terriglobales</taxon>
        <taxon>Acidobacteriaceae</taxon>
        <taxon>Granulicella</taxon>
    </lineage>
</organism>
<evidence type="ECO:0000313" key="6">
    <source>
        <dbReference type="Proteomes" id="UP000199024"/>
    </source>
</evidence>
<evidence type="ECO:0000313" key="5">
    <source>
        <dbReference type="EMBL" id="SFS17491.1"/>
    </source>
</evidence>
<feature type="domain" description="GFO/IDH/MocA-like oxidoreductase" evidence="4">
    <location>
        <begin position="161"/>
        <end position="281"/>
    </location>
</feature>
<keyword evidence="1" id="KW-0560">Oxidoreductase</keyword>
<dbReference type="Pfam" id="PF22725">
    <property type="entry name" value="GFO_IDH_MocA_C3"/>
    <property type="match status" value="1"/>
</dbReference>
<proteinExistence type="predicted"/>
<dbReference type="PANTHER" id="PTHR43818:SF11">
    <property type="entry name" value="BCDNA.GH03377"/>
    <property type="match status" value="1"/>
</dbReference>
<evidence type="ECO:0000259" key="4">
    <source>
        <dbReference type="Pfam" id="PF22725"/>
    </source>
</evidence>
<evidence type="ECO:0000259" key="3">
    <source>
        <dbReference type="Pfam" id="PF01408"/>
    </source>
</evidence>
<feature type="signal peptide" evidence="2">
    <location>
        <begin position="1"/>
        <end position="20"/>
    </location>
</feature>
<keyword evidence="2" id="KW-0732">Signal</keyword>
<dbReference type="PANTHER" id="PTHR43818">
    <property type="entry name" value="BCDNA.GH03377"/>
    <property type="match status" value="1"/>
</dbReference>
<evidence type="ECO:0000256" key="1">
    <source>
        <dbReference type="ARBA" id="ARBA00023002"/>
    </source>
</evidence>
<reference evidence="5 6" key="1">
    <citation type="submission" date="2016-10" db="EMBL/GenBank/DDBJ databases">
        <authorList>
            <person name="de Groot N.N."/>
        </authorList>
    </citation>
    <scope>NUCLEOTIDE SEQUENCE [LARGE SCALE GENOMIC DNA]</scope>
    <source>
        <strain evidence="5 6">DSM 21001</strain>
    </source>
</reference>
<keyword evidence="6" id="KW-1185">Reference proteome</keyword>
<sequence length="365" mass="40198">MRRLLTFLLVATASSLPAQQAPIKVAIIGLTHNHVAGFLSALPRSHSAELVAIVEPDQALVQKYTTRFHLDPTLFYPDEAQMLNKLHPDAVLVYTSIYRHRRVIEIAAHHGVSAMVEKPLATTVEDALSIRDLARANHIQVLTNYETTWYSSNMEALNEAASGKLGEVRKVIVRDGHEGPKEIGVTPEFLDWLTDPVQNGAGAMFDFGCYGADMVTQMMHGQTPISVTAVAQTDKPGTYPRVDDDATIVLRYPHTQAVLLPSWNWSFSVKNMEVYGVNGTIFTVASDHIRTRYKGDKTETESTAPPLSPEHATSLDYLAAVLHHQIDSKGDLSSLETNMVVVQILDAARRSAKTGQTIRLTPLPN</sequence>
<dbReference type="Gene3D" id="3.30.360.10">
    <property type="entry name" value="Dihydrodipicolinate Reductase, domain 2"/>
    <property type="match status" value="1"/>
</dbReference>
<dbReference type="SUPFAM" id="SSF51735">
    <property type="entry name" value="NAD(P)-binding Rossmann-fold domains"/>
    <property type="match status" value="1"/>
</dbReference>